<evidence type="ECO:0000313" key="1">
    <source>
        <dbReference type="EMBL" id="CUP85431.1"/>
    </source>
</evidence>
<evidence type="ECO:0000313" key="2">
    <source>
        <dbReference type="Proteomes" id="UP000095563"/>
    </source>
</evidence>
<dbReference type="NCBIfam" id="TIGR02670">
    <property type="entry name" value="cas_csx8"/>
    <property type="match status" value="1"/>
</dbReference>
<gene>
    <name evidence="1" type="ORF">ERS852568_01040</name>
</gene>
<dbReference type="RefSeq" id="WP_055207017.1">
    <property type="nucleotide sequence ID" value="NZ_CZBO01000001.1"/>
</dbReference>
<dbReference type="InterPro" id="IPR013487">
    <property type="entry name" value="CRISPR-assoc_prot_Csx8"/>
</dbReference>
<accession>A0A174RMU3</accession>
<dbReference type="EMBL" id="CZBO01000001">
    <property type="protein sequence ID" value="CUP85431.1"/>
    <property type="molecule type" value="Genomic_DNA"/>
</dbReference>
<dbReference type="Proteomes" id="UP000095563">
    <property type="component" value="Unassembled WGS sequence"/>
</dbReference>
<reference evidence="1 2" key="1">
    <citation type="submission" date="2015-09" db="EMBL/GenBank/DDBJ databases">
        <authorList>
            <consortium name="Pathogen Informatics"/>
        </authorList>
    </citation>
    <scope>NUCLEOTIDE SEQUENCE [LARGE SCALE GENOMIC DNA]</scope>
    <source>
        <strain evidence="1 2">2789STDY5834956</strain>
    </source>
</reference>
<sequence length="450" mass="52921">MKNIINEGKFDYSIETSDWRYSASIVGLIKYFKFLHRKGIEEKDNLYKIYDDVLKYNSKSITEENYLLFVEEFFSKEMHHITLESILSNDEITEEQEKIVNEKLKANSVMKSIFNKIKYTEDNKSIILELINKNRLEIIRKTYEKGLKLYKKFNNENSLFSEEGKSCRILNYYIDMAKKGKSLGYFWDSNSFVYEDDEVFDFIPFAFSKSYEAFFINNNYSIKELLKSNSLIENSDNPRDTLFGELKNSSEYIDFDVEVIIKNQSDAYYKTLFLRKDTIKILREIENYKGIKVVYKDKNPKSPDYLEKDIIDCILNKVRLDSIIEMLLKSSKYNYSYNIKTLIEINKLIYGGDIMNQNMKGAFAAAKSVNKALEANKINSYKQKLISSITFKDYDRFCEILLQLSSYSGIVFKFAYNLFDDFEENKNLAYTFINALGNKDVDKEGGENNE</sequence>
<dbReference type="AlphaFoldDB" id="A0A174RMU3"/>
<proteinExistence type="predicted"/>
<protein>
    <submittedName>
        <fullName evidence="1">CRISPR-associated Csx8 family protein</fullName>
    </submittedName>
</protein>
<name>A0A174RMU3_9CLOT</name>
<organism evidence="1 2">
    <name type="scientific">Clostridium baratii</name>
    <dbReference type="NCBI Taxonomy" id="1561"/>
    <lineage>
        <taxon>Bacteria</taxon>
        <taxon>Bacillati</taxon>
        <taxon>Bacillota</taxon>
        <taxon>Clostridia</taxon>
        <taxon>Eubacteriales</taxon>
        <taxon>Clostridiaceae</taxon>
        <taxon>Clostridium</taxon>
    </lineage>
</organism>
<dbReference type="Pfam" id="PF09657">
    <property type="entry name" value="Cas_Csx8"/>
    <property type="match status" value="2"/>
</dbReference>